<feature type="chain" id="PRO_5005807911" evidence="1">
    <location>
        <begin position="25"/>
        <end position="143"/>
    </location>
</feature>
<dbReference type="Proteomes" id="UP000048926">
    <property type="component" value="Unassembled WGS sequence"/>
</dbReference>
<reference evidence="4" key="1">
    <citation type="submission" date="2015-07" db="EMBL/GenBank/DDBJ databases">
        <authorList>
            <person name="Rodrigo-Torres Lidia"/>
            <person name="Arahal R.David."/>
        </authorList>
    </citation>
    <scope>NUCLEOTIDE SEQUENCE [LARGE SCALE GENOMIC DNA]</scope>
    <source>
        <strain evidence="4">CECT 4801</strain>
    </source>
</reference>
<dbReference type="STRING" id="187304.B0E33_15285"/>
<dbReference type="RefSeq" id="WP_055661544.1">
    <property type="nucleotide sequence ID" value="NZ_CP045617.1"/>
</dbReference>
<proteinExistence type="predicted"/>
<evidence type="ECO:0000259" key="2">
    <source>
        <dbReference type="Pfam" id="PF12680"/>
    </source>
</evidence>
<sequence>MKPISQFAATAFAGTVLFASAALAGPGEDLARTHFNNIATGKVDALKASYSDKAVLEWVGGPLDGVYTGAADIGTVWTKFTGAQGKLKVDVSNVQENANPAGVTVTANVRFSGKNTIPVRYVLTYRSGKLASEVWQIDPKLAK</sequence>
<dbReference type="OrthoDB" id="7868521at2"/>
<accession>A0A0M6YDK7</accession>
<name>A0A0M6YDK7_9HYPH</name>
<evidence type="ECO:0000313" key="3">
    <source>
        <dbReference type="EMBL" id="CTQ47519.1"/>
    </source>
</evidence>
<gene>
    <name evidence="3" type="ORF">LAL4801_05981</name>
</gene>
<keyword evidence="1" id="KW-0732">Signal</keyword>
<dbReference type="EMBL" id="CXST01000008">
    <property type="protein sequence ID" value="CTQ47519.1"/>
    <property type="molecule type" value="Genomic_DNA"/>
</dbReference>
<keyword evidence="4" id="KW-1185">Reference proteome</keyword>
<dbReference type="InterPro" id="IPR037401">
    <property type="entry name" value="SnoaL-like"/>
</dbReference>
<evidence type="ECO:0000256" key="1">
    <source>
        <dbReference type="SAM" id="SignalP"/>
    </source>
</evidence>
<organism evidence="3 4">
    <name type="scientific">Roseibium aggregatum</name>
    <dbReference type="NCBI Taxonomy" id="187304"/>
    <lineage>
        <taxon>Bacteria</taxon>
        <taxon>Pseudomonadati</taxon>
        <taxon>Pseudomonadota</taxon>
        <taxon>Alphaproteobacteria</taxon>
        <taxon>Hyphomicrobiales</taxon>
        <taxon>Stappiaceae</taxon>
        <taxon>Roseibium</taxon>
    </lineage>
</organism>
<protein>
    <submittedName>
        <fullName evidence="3">SnoaL-like domain protein</fullName>
    </submittedName>
</protein>
<dbReference type="Gene3D" id="3.10.450.50">
    <property type="match status" value="1"/>
</dbReference>
<dbReference type="InterPro" id="IPR032710">
    <property type="entry name" value="NTF2-like_dom_sf"/>
</dbReference>
<dbReference type="SUPFAM" id="SSF54427">
    <property type="entry name" value="NTF2-like"/>
    <property type="match status" value="1"/>
</dbReference>
<evidence type="ECO:0000313" key="4">
    <source>
        <dbReference type="Proteomes" id="UP000048926"/>
    </source>
</evidence>
<feature type="signal peptide" evidence="1">
    <location>
        <begin position="1"/>
        <end position="24"/>
    </location>
</feature>
<feature type="domain" description="SnoaL-like" evidence="2">
    <location>
        <begin position="32"/>
        <end position="129"/>
    </location>
</feature>
<dbReference type="AlphaFoldDB" id="A0A0M6YDK7"/>
<dbReference type="Pfam" id="PF12680">
    <property type="entry name" value="SnoaL_2"/>
    <property type="match status" value="1"/>
</dbReference>